<reference evidence="2" key="1">
    <citation type="submission" date="2016-09" db="EMBL/GenBank/DDBJ databases">
        <authorList>
            <person name="Lysoe E."/>
        </authorList>
    </citation>
    <scope>NUCLEOTIDE SEQUENCE [LARGE SCALE GENOMIC DNA]</scope>
    <source>
        <strain evidence="2">LJ96T</strain>
    </source>
</reference>
<dbReference type="Proteomes" id="UP000182987">
    <property type="component" value="Chromosome"/>
</dbReference>
<evidence type="ECO:0000313" key="1">
    <source>
        <dbReference type="EMBL" id="APG03113.1"/>
    </source>
</evidence>
<evidence type="ECO:0000313" key="2">
    <source>
        <dbReference type="Proteomes" id="UP000182987"/>
    </source>
</evidence>
<protein>
    <submittedName>
        <fullName evidence="1">ABC transporter substrate-binding protein</fullName>
    </submittedName>
</protein>
<dbReference type="Gene3D" id="3.40.190.120">
    <property type="entry name" value="Osmoprotection protein (prox), domain 2"/>
    <property type="match status" value="1"/>
</dbReference>
<dbReference type="EMBL" id="CP017480">
    <property type="protein sequence ID" value="APG03113.1"/>
    <property type="molecule type" value="Genomic_DNA"/>
</dbReference>
<organism evidence="1 2">
    <name type="scientific">Luteibacter rhizovicinus DSM 16549</name>
    <dbReference type="NCBI Taxonomy" id="1440763"/>
    <lineage>
        <taxon>Bacteria</taxon>
        <taxon>Pseudomonadati</taxon>
        <taxon>Pseudomonadota</taxon>
        <taxon>Gammaproteobacteria</taxon>
        <taxon>Lysobacterales</taxon>
        <taxon>Rhodanobacteraceae</taxon>
        <taxon>Luteibacter</taxon>
    </lineage>
</organism>
<sequence>MTLRRLLGVLLVLLAFAAHAQSAVRVGSKADNEGAVLGQIVLQVLRHAGVPVVDRTQLGPTSIVRRALLNGDLDVYPEYTGNAAFFFHRESDPAFRDARKAYALAASLDLAANRLVWLAPAPADNHWAIGVRGDVARAARLVTLDDFARWVKGGGDVFLAGSAEFVESDAALPAFQSAYGFTLHGDQLLVLAGGDTSATIKAAAEGISGVNASMVYSTDGAIAVTGLTVLADPRHVEMVYQPAPVVRDEVLRRYPVMRDALDAAFQPLTVEVLRKLNARTQIDGEDPAVVARDYLHDAGLVP</sequence>
<dbReference type="AlphaFoldDB" id="A0A0G9HA62"/>
<accession>A0A0G9HA62</accession>
<dbReference type="OrthoDB" id="9781705at2"/>
<dbReference type="Pfam" id="PF04069">
    <property type="entry name" value="OpuAC"/>
    <property type="match status" value="1"/>
</dbReference>
<dbReference type="KEGG" id="lrz:BJI69_03800"/>
<keyword evidence="2" id="KW-1185">Reference proteome</keyword>
<dbReference type="STRING" id="1440763.BJI69_03800"/>
<dbReference type="GO" id="GO:0022857">
    <property type="term" value="F:transmembrane transporter activity"/>
    <property type="evidence" value="ECO:0007669"/>
    <property type="project" value="InterPro"/>
</dbReference>
<dbReference type="Gene3D" id="3.40.190.10">
    <property type="entry name" value="Periplasmic binding protein-like II"/>
    <property type="match status" value="1"/>
</dbReference>
<dbReference type="PATRIC" id="fig|1440763.5.peg.2602"/>
<dbReference type="InterPro" id="IPR007210">
    <property type="entry name" value="ABC_Gly_betaine_transp_sub-bd"/>
</dbReference>
<proteinExistence type="predicted"/>
<dbReference type="GO" id="GO:0043190">
    <property type="term" value="C:ATP-binding cassette (ABC) transporter complex"/>
    <property type="evidence" value="ECO:0007669"/>
    <property type="project" value="InterPro"/>
</dbReference>
<dbReference type="SUPFAM" id="SSF53850">
    <property type="entry name" value="Periplasmic binding protein-like II"/>
    <property type="match status" value="1"/>
</dbReference>
<name>A0A0G9HA62_9GAMM</name>
<gene>
    <name evidence="1" type="ORF">BJI69_03800</name>
</gene>